<reference evidence="2" key="1">
    <citation type="submission" date="2023-06" db="EMBL/GenBank/DDBJ databases">
        <title>Genomic analysis of the entomopathogenic nematode Steinernema hermaphroditum.</title>
        <authorList>
            <person name="Schwarz E.M."/>
            <person name="Heppert J.K."/>
            <person name="Baniya A."/>
            <person name="Schwartz H.T."/>
            <person name="Tan C.-H."/>
            <person name="Antoshechkin I."/>
            <person name="Sternberg P.W."/>
            <person name="Goodrich-Blair H."/>
            <person name="Dillman A.R."/>
        </authorList>
    </citation>
    <scope>NUCLEOTIDE SEQUENCE</scope>
    <source>
        <strain evidence="2">PS9179</strain>
        <tissue evidence="2">Whole animal</tissue>
    </source>
</reference>
<feature type="region of interest" description="Disordered" evidence="1">
    <location>
        <begin position="37"/>
        <end position="65"/>
    </location>
</feature>
<feature type="region of interest" description="Disordered" evidence="1">
    <location>
        <begin position="158"/>
        <end position="178"/>
    </location>
</feature>
<evidence type="ECO:0000313" key="2">
    <source>
        <dbReference type="EMBL" id="KAK0423482.1"/>
    </source>
</evidence>
<sequence>MLRKLLTTETTQTCESNKGFKLTAQAQLRLKVFGEPLPEAPKNYKKKRQTTDTSTTALNAHSSSEVQQVAKKLIKGIESSGNQKSNMKLFEELMSLELDAATRKTLHLRERVSQWRLHSRIPKNVAFDFHQKHSGFSKQRWAMLTTPKKATSLPKVAKKKTSSIEKAPLKPSTKKSRQEMLIEELADAEKKATASKPSPKIIFIDLVDL</sequence>
<gene>
    <name evidence="2" type="ORF">QR680_008168</name>
</gene>
<comment type="caution">
    <text evidence="2">The sequence shown here is derived from an EMBL/GenBank/DDBJ whole genome shotgun (WGS) entry which is preliminary data.</text>
</comment>
<dbReference type="Proteomes" id="UP001175271">
    <property type="component" value="Unassembled WGS sequence"/>
</dbReference>
<accession>A0AA39M768</accession>
<dbReference type="EMBL" id="JAUCMV010000001">
    <property type="protein sequence ID" value="KAK0423482.1"/>
    <property type="molecule type" value="Genomic_DNA"/>
</dbReference>
<organism evidence="2 3">
    <name type="scientific">Steinernema hermaphroditum</name>
    <dbReference type="NCBI Taxonomy" id="289476"/>
    <lineage>
        <taxon>Eukaryota</taxon>
        <taxon>Metazoa</taxon>
        <taxon>Ecdysozoa</taxon>
        <taxon>Nematoda</taxon>
        <taxon>Chromadorea</taxon>
        <taxon>Rhabditida</taxon>
        <taxon>Tylenchina</taxon>
        <taxon>Panagrolaimomorpha</taxon>
        <taxon>Strongyloidoidea</taxon>
        <taxon>Steinernematidae</taxon>
        <taxon>Steinernema</taxon>
    </lineage>
</organism>
<evidence type="ECO:0000256" key="1">
    <source>
        <dbReference type="SAM" id="MobiDB-lite"/>
    </source>
</evidence>
<protein>
    <submittedName>
        <fullName evidence="2">Uncharacterized protein</fullName>
    </submittedName>
</protein>
<name>A0AA39M768_9BILA</name>
<proteinExistence type="predicted"/>
<feature type="compositionally biased region" description="Polar residues" evidence="1">
    <location>
        <begin position="51"/>
        <end position="65"/>
    </location>
</feature>
<keyword evidence="3" id="KW-1185">Reference proteome</keyword>
<evidence type="ECO:0000313" key="3">
    <source>
        <dbReference type="Proteomes" id="UP001175271"/>
    </source>
</evidence>
<dbReference type="AlphaFoldDB" id="A0AA39M768"/>